<proteinExistence type="predicted"/>
<dbReference type="AlphaFoldDB" id="A0A6N2WYV1"/>
<organism evidence="1">
    <name type="scientific">Bacteroides intestinalis</name>
    <dbReference type="NCBI Taxonomy" id="329854"/>
    <lineage>
        <taxon>Bacteria</taxon>
        <taxon>Pseudomonadati</taxon>
        <taxon>Bacteroidota</taxon>
        <taxon>Bacteroidia</taxon>
        <taxon>Bacteroidales</taxon>
        <taxon>Bacteroidaceae</taxon>
        <taxon>Bacteroides</taxon>
    </lineage>
</organism>
<sequence>MKRRLFAVLIVAVVVTFAGYNIYQSQEIEPISKLMLANVEAIAQGESAGSRECWQTISTNGNGRLEDKRYCGNCTMVPARSVSQGSHCWGY</sequence>
<accession>A0A6N2WYV1</accession>
<protein>
    <recommendedName>
        <fullName evidence="2">NVEALA protein</fullName>
    </recommendedName>
</protein>
<gene>
    <name evidence="1" type="ORF">BILFYP9_03978</name>
</gene>
<evidence type="ECO:0000313" key="1">
    <source>
        <dbReference type="EMBL" id="VYT46981.1"/>
    </source>
</evidence>
<name>A0A6N2WYV1_9BACE</name>
<dbReference type="RefSeq" id="WP_138292823.1">
    <property type="nucleotide sequence ID" value="NZ_BAABZC010000001.1"/>
</dbReference>
<dbReference type="EMBL" id="CACRSU010000048">
    <property type="protein sequence ID" value="VYT46981.1"/>
    <property type="molecule type" value="Genomic_DNA"/>
</dbReference>
<reference evidence="1" key="1">
    <citation type="submission" date="2019-11" db="EMBL/GenBank/DDBJ databases">
        <authorList>
            <person name="Feng L."/>
        </authorList>
    </citation>
    <scope>NUCLEOTIDE SEQUENCE</scope>
    <source>
        <strain evidence="1">BintestinalisLFYP9</strain>
    </source>
</reference>
<dbReference type="Pfam" id="PF14055">
    <property type="entry name" value="NVEALA"/>
    <property type="match status" value="1"/>
</dbReference>
<dbReference type="InterPro" id="IPR025905">
    <property type="entry name" value="NVEALA"/>
</dbReference>
<evidence type="ECO:0008006" key="2">
    <source>
        <dbReference type="Google" id="ProtNLM"/>
    </source>
</evidence>